<accession>A8XR42</accession>
<dbReference type="GO" id="GO:0007606">
    <property type="term" value="P:sensory perception of chemical stimulus"/>
    <property type="evidence" value="ECO:0007669"/>
    <property type="project" value="UniProtKB-UniRule"/>
</dbReference>
<feature type="transmembrane region" description="Helical" evidence="6">
    <location>
        <begin position="191"/>
        <end position="212"/>
    </location>
</feature>
<dbReference type="GO" id="GO:0016020">
    <property type="term" value="C:membrane"/>
    <property type="evidence" value="ECO:0007669"/>
    <property type="project" value="UniProtKB-SubCell"/>
</dbReference>
<evidence type="ECO:0000256" key="5">
    <source>
        <dbReference type="ARBA" id="ARBA00023136"/>
    </source>
</evidence>
<dbReference type="GO" id="GO:0004888">
    <property type="term" value="F:transmembrane signaling receptor activity"/>
    <property type="evidence" value="ECO:0007669"/>
    <property type="project" value="InterPro"/>
</dbReference>
<evidence type="ECO:0000256" key="7">
    <source>
        <dbReference type="SAM" id="MobiDB-lite"/>
    </source>
</evidence>
<evidence type="ECO:0000313" key="10">
    <source>
        <dbReference type="WormBase" id="CBG17474"/>
    </source>
</evidence>
<dbReference type="Proteomes" id="UP000008549">
    <property type="component" value="Unassembled WGS sequence"/>
</dbReference>
<keyword evidence="5 6" id="KW-0472">Membrane</keyword>
<dbReference type="EMBL" id="HE600955">
    <property type="protein sequence ID" value="CAP35115.1"/>
    <property type="molecule type" value="Genomic_DNA"/>
</dbReference>
<dbReference type="FunCoup" id="A8XR42">
    <property type="interactions" value="2"/>
</dbReference>
<dbReference type="OMA" id="RMSCVMF"/>
<evidence type="ECO:0000256" key="1">
    <source>
        <dbReference type="ARBA" id="ARBA00004141"/>
    </source>
</evidence>
<dbReference type="CTD" id="8583087"/>
<evidence type="ECO:0000256" key="3">
    <source>
        <dbReference type="ARBA" id="ARBA00022692"/>
    </source>
</evidence>
<dbReference type="PANTHER" id="PTHR31627">
    <property type="entry name" value="SERPENTINE RECEPTOR CLASS GAMMA-RELATED"/>
    <property type="match status" value="1"/>
</dbReference>
<dbReference type="InParanoid" id="A8XR42"/>
<dbReference type="WormBase" id="CBG17474">
    <property type="protein sequence ID" value="CBP48260"/>
    <property type="gene ID" value="WBGene00037084"/>
    <property type="gene designation" value="Cbr-srg-3"/>
</dbReference>
<keyword evidence="3 6" id="KW-0812">Transmembrane</keyword>
<dbReference type="AlphaFoldDB" id="A8XR42"/>
<dbReference type="HOGENOM" id="CLU_061253_1_0_1"/>
<feature type="transmembrane region" description="Helical" evidence="6">
    <location>
        <begin position="55"/>
        <end position="76"/>
    </location>
</feature>
<dbReference type="KEGG" id="cbr:CBG_17474"/>
<feature type="transmembrane region" description="Helical" evidence="6">
    <location>
        <begin position="21"/>
        <end position="43"/>
    </location>
</feature>
<dbReference type="eggNOG" id="ENOG502TH4G">
    <property type="taxonomic scope" value="Eukaryota"/>
</dbReference>
<protein>
    <recommendedName>
        <fullName evidence="6">Serpentine receptor class gamma</fullName>
    </recommendedName>
</protein>
<reference evidence="8 9" key="1">
    <citation type="journal article" date="2003" name="PLoS Biol.">
        <title>The genome sequence of Caenorhabditis briggsae: a platform for comparative genomics.</title>
        <authorList>
            <person name="Stein L.D."/>
            <person name="Bao Z."/>
            <person name="Blasiar D."/>
            <person name="Blumenthal T."/>
            <person name="Brent M.R."/>
            <person name="Chen N."/>
            <person name="Chinwalla A."/>
            <person name="Clarke L."/>
            <person name="Clee C."/>
            <person name="Coghlan A."/>
            <person name="Coulson A."/>
            <person name="D'Eustachio P."/>
            <person name="Fitch D.H."/>
            <person name="Fulton L.A."/>
            <person name="Fulton R.E."/>
            <person name="Griffiths-Jones S."/>
            <person name="Harris T.W."/>
            <person name="Hillier L.W."/>
            <person name="Kamath R."/>
            <person name="Kuwabara P.E."/>
            <person name="Mardis E.R."/>
            <person name="Marra M.A."/>
            <person name="Miner T.L."/>
            <person name="Minx P."/>
            <person name="Mullikin J.C."/>
            <person name="Plumb R.W."/>
            <person name="Rogers J."/>
            <person name="Schein J.E."/>
            <person name="Sohrmann M."/>
            <person name="Spieth J."/>
            <person name="Stajich J.E."/>
            <person name="Wei C."/>
            <person name="Willey D."/>
            <person name="Wilson R.K."/>
            <person name="Durbin R."/>
            <person name="Waterston R.H."/>
        </authorList>
    </citation>
    <scope>NUCLEOTIDE SEQUENCE [LARGE SCALE GENOMIC DNA]</scope>
    <source>
        <strain evidence="8 9">AF16</strain>
    </source>
</reference>
<dbReference type="InterPro" id="IPR000609">
    <property type="entry name" value="7TM_GPCR_serpentine_rcpt_Srg"/>
</dbReference>
<feature type="region of interest" description="Disordered" evidence="7">
    <location>
        <begin position="305"/>
        <end position="328"/>
    </location>
</feature>
<keyword evidence="4 6" id="KW-1133">Transmembrane helix</keyword>
<comment type="subcellular location">
    <subcellularLocation>
        <location evidence="1">Membrane</location>
        <topology evidence="1">Multi-pass membrane protein</topology>
    </subcellularLocation>
</comment>
<feature type="transmembrane region" description="Helical" evidence="6">
    <location>
        <begin position="144"/>
        <end position="163"/>
    </location>
</feature>
<evidence type="ECO:0000256" key="2">
    <source>
        <dbReference type="ARBA" id="ARBA00005692"/>
    </source>
</evidence>
<evidence type="ECO:0000256" key="6">
    <source>
        <dbReference type="RuleBase" id="RU280813"/>
    </source>
</evidence>
<evidence type="ECO:0000313" key="9">
    <source>
        <dbReference type="Proteomes" id="UP000008549"/>
    </source>
</evidence>
<keyword evidence="9" id="KW-1185">Reference proteome</keyword>
<dbReference type="GeneID" id="8583087"/>
<gene>
    <name evidence="10" type="primary">srg-3</name>
    <name evidence="8" type="synonym">Cbr-srg-3</name>
    <name evidence="10" type="ORF">CBG17474</name>
    <name evidence="8" type="ORF">CBG_17474</name>
</gene>
<sequence>MQMGYDGCYSVPSNFSENIHYYYQFLYLFPATCLNYRILWTIWVSHRQFYSTQSFYNLYSIDCLASILAMSFEILFTRLFLYFPQFCGVLSGIVGNSPIFMRIYYCSISYFKAIKPVVHIFVAINRMSCVMFPVTYSQNWSNKMCIMVFIIFAAPFLVIWNTLISRNYLGYLNGGFVITYEREVKWASLSLMQFTLVILTVLITMITTFITFHKLRNMKKRIKASERSLCIAAGLISMLFLFEAVTESLFAFFKDAPWLIDIMVYIMWSTWDFLIVGSPLVLLFVSSQFRYHVLGMKIGRTQRVSSIQNPPPSHHTSHHHLTVSRNQDKLAQSKRPFYYWFRGISNFEILIFQIFFKIRRRDFLNPKRLDELFRKIRISIEF</sequence>
<dbReference type="RefSeq" id="XP_002641094.1">
    <property type="nucleotide sequence ID" value="XM_002641048.1"/>
</dbReference>
<name>A8XR42_CAEBR</name>
<feature type="transmembrane region" description="Helical" evidence="6">
    <location>
        <begin position="82"/>
        <end position="105"/>
    </location>
</feature>
<feature type="transmembrane region" description="Helical" evidence="6">
    <location>
        <begin position="262"/>
        <end position="285"/>
    </location>
</feature>
<organism evidence="8 9">
    <name type="scientific">Caenorhabditis briggsae</name>
    <dbReference type="NCBI Taxonomy" id="6238"/>
    <lineage>
        <taxon>Eukaryota</taxon>
        <taxon>Metazoa</taxon>
        <taxon>Ecdysozoa</taxon>
        <taxon>Nematoda</taxon>
        <taxon>Chromadorea</taxon>
        <taxon>Rhabditida</taxon>
        <taxon>Rhabditina</taxon>
        <taxon>Rhabditomorpha</taxon>
        <taxon>Rhabditoidea</taxon>
        <taxon>Rhabditidae</taxon>
        <taxon>Peloderinae</taxon>
        <taxon>Caenorhabditis</taxon>
    </lineage>
</organism>
<proteinExistence type="inferred from homology"/>
<dbReference type="PANTHER" id="PTHR31627:SF9">
    <property type="entry name" value="SERPENTINE RECEPTOR CLASS GAMMA-3"/>
    <property type="match status" value="1"/>
</dbReference>
<feature type="transmembrane region" description="Helical" evidence="6">
    <location>
        <begin position="224"/>
        <end position="242"/>
    </location>
</feature>
<evidence type="ECO:0000256" key="4">
    <source>
        <dbReference type="ARBA" id="ARBA00022989"/>
    </source>
</evidence>
<dbReference type="InterPro" id="IPR051119">
    <property type="entry name" value="Nematode_SR-like"/>
</dbReference>
<comment type="similarity">
    <text evidence="2 6">Belongs to the nematode receptor-like protein srg family.</text>
</comment>
<evidence type="ECO:0000313" key="8">
    <source>
        <dbReference type="EMBL" id="CAP35115.1"/>
    </source>
</evidence>
<dbReference type="Pfam" id="PF02118">
    <property type="entry name" value="Srg"/>
    <property type="match status" value="1"/>
</dbReference>
<reference evidence="8 9" key="2">
    <citation type="journal article" date="2011" name="PLoS Genet.">
        <title>Caenorhabditis briggsae recombinant inbred line genotypes reveal inter-strain incompatibility and the evolution of recombination.</title>
        <authorList>
            <person name="Ross J.A."/>
            <person name="Koboldt D.C."/>
            <person name="Staisch J.E."/>
            <person name="Chamberlin H.M."/>
            <person name="Gupta B.P."/>
            <person name="Miller R.D."/>
            <person name="Baird S.E."/>
            <person name="Haag E.S."/>
        </authorList>
    </citation>
    <scope>NUCLEOTIDE SEQUENCE [LARGE SCALE GENOMIC DNA]</scope>
    <source>
        <strain evidence="8 9">AF16</strain>
    </source>
</reference>
<dbReference type="PRINTS" id="PR00698">
    <property type="entry name" value="TMPROTEINSRG"/>
</dbReference>